<keyword evidence="3" id="KW-1185">Reference proteome</keyword>
<gene>
    <name evidence="2" type="ORF">BSPP4475_08520</name>
</gene>
<organism evidence="2 3">
    <name type="scientific">Brevibacillus aydinogluensis</name>
    <dbReference type="NCBI Taxonomy" id="927786"/>
    <lineage>
        <taxon>Bacteria</taxon>
        <taxon>Bacillati</taxon>
        <taxon>Bacillota</taxon>
        <taxon>Bacilli</taxon>
        <taxon>Bacillales</taxon>
        <taxon>Paenibacillaceae</taxon>
        <taxon>Brevibacillus</taxon>
    </lineage>
</organism>
<evidence type="ECO:0000259" key="1">
    <source>
        <dbReference type="Pfam" id="PF04738"/>
    </source>
</evidence>
<accession>A0AA48M6X3</accession>
<dbReference type="AlphaFoldDB" id="A0AA48M6X3"/>
<evidence type="ECO:0000313" key="3">
    <source>
        <dbReference type="Proteomes" id="UP001189619"/>
    </source>
</evidence>
<dbReference type="EMBL" id="OY569118">
    <property type="protein sequence ID" value="CAJ1002357.1"/>
    <property type="molecule type" value="Genomic_DNA"/>
</dbReference>
<dbReference type="KEGG" id="bayd:BSPP4475_08520"/>
<evidence type="ECO:0000313" key="2">
    <source>
        <dbReference type="EMBL" id="CAJ1002357.1"/>
    </source>
</evidence>
<protein>
    <submittedName>
        <fullName evidence="2">Lant-dehydr-N domain-containing protein</fullName>
    </submittedName>
</protein>
<name>A0AA48M6X3_9BACL</name>
<reference evidence="2" key="1">
    <citation type="submission" date="2023-07" db="EMBL/GenBank/DDBJ databases">
        <authorList>
            <person name="Ivanov I."/>
            <person name="Teneva D."/>
            <person name="Stoikov I."/>
        </authorList>
    </citation>
    <scope>NUCLEOTIDE SEQUENCE</scope>
    <source>
        <strain evidence="2">4475</strain>
    </source>
</reference>
<dbReference type="RefSeq" id="WP_304415412.1">
    <property type="nucleotide sequence ID" value="NZ_OY569118.1"/>
</dbReference>
<proteinExistence type="predicted"/>
<dbReference type="Proteomes" id="UP001189619">
    <property type="component" value="Chromosome"/>
</dbReference>
<dbReference type="Pfam" id="PF04738">
    <property type="entry name" value="Lant_dehydr_N"/>
    <property type="match status" value="1"/>
</dbReference>
<sequence>MNMMTAENQAGTQPFSPDFEWRFFPYYIIRSTGFPFEWLEALAFPRTSDMARQIVQVERSLDVQTAALLEIAERSGGLPRKSRQKLSRFLQRRETGAAVKLAELELTGPNELLDCAAAWDRIAKDYQELLALVPETFEQELAEKREKLRQLVKDRKYQEAVYLSSPDMYANNVPKYLSYTPLPDRNAAVKRMERRFFHYVQRLCGKNETSSFFGPLNYGSIDDSDPSYLDARFQTGDIIRHREVFLAFWAIKRLAEAIRQDNTLRPHLPVHLHPMVEAVPEKGILHLHNSGKTVTVGRTLASLLRKADGTKSLPELLAPLDEKERLTVEKPLSHLLQAGLLKQELHVPSTLGNPLPYVIEQVAALPPSDQRQMWLERLRGWEAWLARMSAEQDLQARIELISEGEARFTEQTGESARRGSGSLYADRYIFYEETKGHIERFVMGRQFHEKLCKDLRGALELSAYYGYELWLHAQRLGKEVFDSISNGGAPVPYYTFVNALRDRYPDSLEPFKPQVVGQIEELVRCKAADSPHCVELSSAALPIREVTMPMYSLPDLFIASESIDAMAKGDFQVVLGKLHSHLLVPNWMTIFYPNREALREDLCRELNKTAEFRQLVAPEVVRRNKGFYDFPGRAMQFSELSLKKGDDVIPMYDLEVVLKEDGTLGLQNVKSGEEIRLYIQLADQVTYLPFMLFALPALTHMPISLGDHTPRIVIDGAVYQRERWECGAQAVAELLDKDDAAAFLNVFRFKEKQGMPDVVYIRGLSERKPYVVDFRNFFCVEMLRSIVQNNERLLIEEMLPTPGQLWLTSEAGRYSCEFRMNVWKTRTENKGGGLW</sequence>
<dbReference type="InterPro" id="IPR006827">
    <property type="entry name" value="Lant_deHydtase_N"/>
</dbReference>
<feature type="domain" description="Lantibiotic dehydratase N-terminal" evidence="1">
    <location>
        <begin position="154"/>
        <end position="397"/>
    </location>
</feature>